<dbReference type="Pfam" id="PF07995">
    <property type="entry name" value="GSDH"/>
    <property type="match status" value="1"/>
</dbReference>
<name>A0A7S1FYY3_9STRA</name>
<dbReference type="AlphaFoldDB" id="A0A7S1FYY3"/>
<evidence type="ECO:0000259" key="1">
    <source>
        <dbReference type="Pfam" id="PF07995"/>
    </source>
</evidence>
<dbReference type="SUPFAM" id="SSF50952">
    <property type="entry name" value="Soluble quinoprotein glucose dehydrogenase"/>
    <property type="match status" value="1"/>
</dbReference>
<sequence length="514" mass="57126">MPVLDNSPEFCNFTITNKYNTMLIRNGLVYLLSLACALPRLHAAKRPKTLRLKFDEVDAISDESWVAINGIYNAGDDRLFILDQTGVIKIYDTKSKTMASTVPFLDITAMTDTGNLKTSGYSERGLLGLAFHPSFEDNQALYISFTNLEHATVIAKYVTDAGNPDVVDLTSYQEIISYPQPYSNHNGGFISFGTDGFLYISSGDGGSQQDPHDYGDDLSSFHAKILRIDVDTQVGDKMYGIPASNPFAVGIDDSIRPEIWSYGLRNPWGLSFDKEGNFYFADVGQDQFEEWNFAPASDKGGRNYGWSHFEGESCLITKDNITQTVCDDYLKANDVSMPQGTYHHGGSPWDGNSYAHCSITGGVPYQPKKKVKKLKHLENMYIYGDFCSGYIWGATRERPDEVKFKNEVLADTPFSISAIGEDSRGSVYVADYGSNLVQGYFKSGKPGVHKISKLSCFDDKTFKMKSGKKKRSCKKLIKKEGIKICDEIAPGDPGDTPEPISFYCPKSCEECTKE</sequence>
<evidence type="ECO:0000313" key="2">
    <source>
        <dbReference type="EMBL" id="CAD8896530.1"/>
    </source>
</evidence>
<protein>
    <recommendedName>
        <fullName evidence="1">Glucose/Sorbosone dehydrogenase domain-containing protein</fullName>
    </recommendedName>
</protein>
<dbReference type="PANTHER" id="PTHR19328:SF75">
    <property type="entry name" value="ALDOSE SUGAR DEHYDROGENASE YLII"/>
    <property type="match status" value="1"/>
</dbReference>
<dbReference type="Gene3D" id="2.120.10.30">
    <property type="entry name" value="TolB, C-terminal domain"/>
    <property type="match status" value="1"/>
</dbReference>
<dbReference type="InterPro" id="IPR012938">
    <property type="entry name" value="Glc/Sorbosone_DH"/>
</dbReference>
<proteinExistence type="predicted"/>
<dbReference type="EMBL" id="HBFR01032638">
    <property type="protein sequence ID" value="CAD8896530.1"/>
    <property type="molecule type" value="Transcribed_RNA"/>
</dbReference>
<dbReference type="InterPro" id="IPR011042">
    <property type="entry name" value="6-blade_b-propeller_TolB-like"/>
</dbReference>
<dbReference type="PANTHER" id="PTHR19328">
    <property type="entry name" value="HEDGEHOG-INTERACTING PROTEIN"/>
    <property type="match status" value="1"/>
</dbReference>
<feature type="domain" description="Glucose/Sorbosone dehydrogenase" evidence="1">
    <location>
        <begin position="74"/>
        <end position="310"/>
    </location>
</feature>
<gene>
    <name evidence="2" type="ORF">CHYS00102_LOCUS23744</name>
</gene>
<dbReference type="InterPro" id="IPR011041">
    <property type="entry name" value="Quinoprot_gluc/sorb_DH_b-prop"/>
</dbReference>
<organism evidence="2">
    <name type="scientific">Corethron hystrix</name>
    <dbReference type="NCBI Taxonomy" id="216773"/>
    <lineage>
        <taxon>Eukaryota</taxon>
        <taxon>Sar</taxon>
        <taxon>Stramenopiles</taxon>
        <taxon>Ochrophyta</taxon>
        <taxon>Bacillariophyta</taxon>
        <taxon>Coscinodiscophyceae</taxon>
        <taxon>Corethrophycidae</taxon>
        <taxon>Corethrales</taxon>
        <taxon>Corethraceae</taxon>
        <taxon>Corethron</taxon>
    </lineage>
</organism>
<reference evidence="2" key="1">
    <citation type="submission" date="2021-01" db="EMBL/GenBank/DDBJ databases">
        <authorList>
            <person name="Corre E."/>
            <person name="Pelletier E."/>
            <person name="Niang G."/>
            <person name="Scheremetjew M."/>
            <person name="Finn R."/>
            <person name="Kale V."/>
            <person name="Holt S."/>
            <person name="Cochrane G."/>
            <person name="Meng A."/>
            <person name="Brown T."/>
            <person name="Cohen L."/>
        </authorList>
    </citation>
    <scope>NUCLEOTIDE SEQUENCE</scope>
    <source>
        <strain evidence="2">308</strain>
    </source>
</reference>
<accession>A0A7S1FYY3</accession>